<sequence length="553" mass="61168">MTDLPSTTDNGNRYSPLPSPRAIRLIMLHGSDAEDAPLCCEIVETDLENPGEYSALSYTWGGEAPSLPMTVMPGSNTTTTTTTTTNNNNRGNDDSSQIILLTPNCAAALRILRKRMGGTGRGVWVDAVCINQADHAEKNAQVVMMAEIYQAAGDVVAPYWNRAWTVQEAAHAGALLLCRDSGVIELEAVFNAVWTYCEGRRVPGFNIVMHQNLYEGARRLAGDERFGVWGFGRWDVANVATKGASDPRDRVFALRSVYPEFGMVDVDYGRDVGNVFAEATRRMVEKNMEVLFEAGGMENKLGMPSWGVDWASERGHDRFWTYGWLRGDAAGGSEARCRFGDDGRRLYLTGVVVGRVHEQYVSEVIPSFAGEISNTTELREVRRRMDGVIYEAVSSWVYEVSAAAAVDAEYSEENEPEAVNLAASVVRLINYVATENTFHVGRRTRALLQSQLENKDETRDIRRIVSDDVVRALPTLCYEGCRMFLTTDGRFGWAHDRLEPGNLICAFAGLMYPVAVRPKGPSYVIVGPAVLDGVMNGERWPVDEGGLEEWEIV</sequence>
<reference evidence="3" key="1">
    <citation type="journal article" date="2020" name="Phytopathology">
        <title>Genome Sequence Resources of Colletotrichum truncatum, C. plurivorum, C. musicola, and C. sojae: Four Species Pathogenic to Soybean (Glycine max).</title>
        <authorList>
            <person name="Rogerio F."/>
            <person name="Boufleur T.R."/>
            <person name="Ciampi-Guillardi M."/>
            <person name="Sukno S.A."/>
            <person name="Thon M.R."/>
            <person name="Massola Junior N.S."/>
            <person name="Baroncelli R."/>
        </authorList>
    </citation>
    <scope>NUCLEOTIDE SEQUENCE</scope>
    <source>
        <strain evidence="3">LFN00145</strain>
    </source>
</reference>
<evidence type="ECO:0000256" key="1">
    <source>
        <dbReference type="SAM" id="MobiDB-lite"/>
    </source>
</evidence>
<evidence type="ECO:0000313" key="3">
    <source>
        <dbReference type="EMBL" id="KAF6830640.1"/>
    </source>
</evidence>
<dbReference type="Pfam" id="PF06985">
    <property type="entry name" value="HET"/>
    <property type="match status" value="1"/>
</dbReference>
<evidence type="ECO:0000313" key="4">
    <source>
        <dbReference type="Proteomes" id="UP000654918"/>
    </source>
</evidence>
<feature type="compositionally biased region" description="Low complexity" evidence="1">
    <location>
        <begin position="76"/>
        <end position="89"/>
    </location>
</feature>
<dbReference type="InterPro" id="IPR052895">
    <property type="entry name" value="HetReg/Transcr_Mod"/>
</dbReference>
<keyword evidence="4" id="KW-1185">Reference proteome</keyword>
<organism evidence="3 4">
    <name type="scientific">Colletotrichum plurivorum</name>
    <dbReference type="NCBI Taxonomy" id="2175906"/>
    <lineage>
        <taxon>Eukaryota</taxon>
        <taxon>Fungi</taxon>
        <taxon>Dikarya</taxon>
        <taxon>Ascomycota</taxon>
        <taxon>Pezizomycotina</taxon>
        <taxon>Sordariomycetes</taxon>
        <taxon>Hypocreomycetidae</taxon>
        <taxon>Glomerellales</taxon>
        <taxon>Glomerellaceae</taxon>
        <taxon>Colletotrichum</taxon>
        <taxon>Colletotrichum orchidearum species complex</taxon>
    </lineage>
</organism>
<dbReference type="Proteomes" id="UP000654918">
    <property type="component" value="Unassembled WGS sequence"/>
</dbReference>
<feature type="domain" description="Heterokaryon incompatibility" evidence="2">
    <location>
        <begin position="53"/>
        <end position="156"/>
    </location>
</feature>
<comment type="caution">
    <text evidence="3">The sequence shown here is derived from an EMBL/GenBank/DDBJ whole genome shotgun (WGS) entry which is preliminary data.</text>
</comment>
<gene>
    <name evidence="3" type="ORF">CPLU01_07223</name>
</gene>
<feature type="region of interest" description="Disordered" evidence="1">
    <location>
        <begin position="74"/>
        <end position="94"/>
    </location>
</feature>
<dbReference type="InterPro" id="IPR010730">
    <property type="entry name" value="HET"/>
</dbReference>
<dbReference type="Pfam" id="PF26639">
    <property type="entry name" value="Het-6_barrel"/>
    <property type="match status" value="1"/>
</dbReference>
<dbReference type="PANTHER" id="PTHR24148:SF73">
    <property type="entry name" value="HET DOMAIN PROTEIN (AFU_ORTHOLOGUE AFUA_8G01020)"/>
    <property type="match status" value="1"/>
</dbReference>
<protein>
    <submittedName>
        <fullName evidence="3">HET domain-containing protein</fullName>
    </submittedName>
</protein>
<dbReference type="AlphaFoldDB" id="A0A8H6KGI3"/>
<evidence type="ECO:0000259" key="2">
    <source>
        <dbReference type="Pfam" id="PF06985"/>
    </source>
</evidence>
<proteinExistence type="predicted"/>
<accession>A0A8H6KGI3</accession>
<dbReference type="PANTHER" id="PTHR24148">
    <property type="entry name" value="ANKYRIN REPEAT DOMAIN-CONTAINING PROTEIN 39 HOMOLOG-RELATED"/>
    <property type="match status" value="1"/>
</dbReference>
<dbReference type="EMBL" id="WIGO01000091">
    <property type="protein sequence ID" value="KAF6830640.1"/>
    <property type="molecule type" value="Genomic_DNA"/>
</dbReference>
<name>A0A8H6KGI3_9PEZI</name>